<accession>A0ACC2X7W0</accession>
<gene>
    <name evidence="1" type="ORF">QFC22_003385</name>
</gene>
<reference evidence="1" key="1">
    <citation type="submission" date="2023-04" db="EMBL/GenBank/DDBJ databases">
        <title>Draft Genome sequencing of Naganishia species isolated from polar environments using Oxford Nanopore Technology.</title>
        <authorList>
            <person name="Leo P."/>
            <person name="Venkateswaran K."/>
        </authorList>
    </citation>
    <scope>NUCLEOTIDE SEQUENCE</scope>
    <source>
        <strain evidence="1">MNA-CCFEE 5425</strain>
    </source>
</reference>
<evidence type="ECO:0000313" key="2">
    <source>
        <dbReference type="Proteomes" id="UP001243375"/>
    </source>
</evidence>
<evidence type="ECO:0000313" key="1">
    <source>
        <dbReference type="EMBL" id="KAJ9119675.1"/>
    </source>
</evidence>
<dbReference type="Proteomes" id="UP001243375">
    <property type="component" value="Unassembled WGS sequence"/>
</dbReference>
<sequence length="398" mass="45414">MFPTSPILEAITKKCLADAYPGIPPATHIIKSLLVRRGPLKAQQLYDIGLQEYPTETVRNPLPGQPDKVYLEDGSVRMRKAANVRGGKTEWKPMPTAPHPDHPFQSMNFFKQHLLEPLEVRNLVSKRQVLAPLKSGADKAAAVAHALKLTRRRQREKAEELGLGRGFRLTKQDIKDWEAKVYSLPVEKVEPEQMKKEWVYMLEAPGLEPEELQRQIQQQTDVIPSTNLDIVPPNVELEDLDLDPEPDYPLEKRAEYHSIISHPRVASRWAAAVQAEEAAFKLSQMNLRAIAERKAARREMWQGVKQNLKNKQQKEIEWLKERQGTNEEVDRILKIKLAPAGVRQKMIERERFENATKRLEELRKGFGLKTTVLVKPPPIPRVDDGAAAVPVSREETHV</sequence>
<organism evidence="1 2">
    <name type="scientific">Naganishia vaughanmartiniae</name>
    <dbReference type="NCBI Taxonomy" id="1424756"/>
    <lineage>
        <taxon>Eukaryota</taxon>
        <taxon>Fungi</taxon>
        <taxon>Dikarya</taxon>
        <taxon>Basidiomycota</taxon>
        <taxon>Agaricomycotina</taxon>
        <taxon>Tremellomycetes</taxon>
        <taxon>Filobasidiales</taxon>
        <taxon>Filobasidiaceae</taxon>
        <taxon>Naganishia</taxon>
    </lineage>
</organism>
<keyword evidence="2" id="KW-1185">Reference proteome</keyword>
<comment type="caution">
    <text evidence="1">The sequence shown here is derived from an EMBL/GenBank/DDBJ whole genome shotgun (WGS) entry which is preliminary data.</text>
</comment>
<dbReference type="EMBL" id="JASBWU010000008">
    <property type="protein sequence ID" value="KAJ9119675.1"/>
    <property type="molecule type" value="Genomic_DNA"/>
</dbReference>
<protein>
    <submittedName>
        <fullName evidence="1">Uncharacterized protein</fullName>
    </submittedName>
</protein>
<name>A0ACC2X7W0_9TREE</name>
<proteinExistence type="predicted"/>